<accession>A0ABQ0KV77</accession>
<evidence type="ECO:0000313" key="3">
    <source>
        <dbReference type="Proteomes" id="UP000815677"/>
    </source>
</evidence>
<keyword evidence="3" id="KW-1185">Reference proteome</keyword>
<reference evidence="2" key="1">
    <citation type="submission" date="2014-09" db="EMBL/GenBank/DDBJ databases">
        <title>Genome sequence of the luminous mushroom Mycena chlorophos for searching fungal bioluminescence genes.</title>
        <authorList>
            <person name="Tanaka Y."/>
            <person name="Kasuga D."/>
            <person name="Oba Y."/>
            <person name="Hase S."/>
            <person name="Sato K."/>
            <person name="Oba Y."/>
            <person name="Sakakibara Y."/>
        </authorList>
    </citation>
    <scope>NUCLEOTIDE SEQUENCE</scope>
</reference>
<feature type="region of interest" description="Disordered" evidence="1">
    <location>
        <begin position="92"/>
        <end position="142"/>
    </location>
</feature>
<evidence type="ECO:0000313" key="2">
    <source>
        <dbReference type="EMBL" id="GAT42552.1"/>
    </source>
</evidence>
<evidence type="ECO:0000256" key="1">
    <source>
        <dbReference type="SAM" id="MobiDB-lite"/>
    </source>
</evidence>
<organism evidence="2 3">
    <name type="scientific">Mycena chlorophos</name>
    <name type="common">Agaric fungus</name>
    <name type="synonym">Agaricus chlorophos</name>
    <dbReference type="NCBI Taxonomy" id="658473"/>
    <lineage>
        <taxon>Eukaryota</taxon>
        <taxon>Fungi</taxon>
        <taxon>Dikarya</taxon>
        <taxon>Basidiomycota</taxon>
        <taxon>Agaricomycotina</taxon>
        <taxon>Agaricomycetes</taxon>
        <taxon>Agaricomycetidae</taxon>
        <taxon>Agaricales</taxon>
        <taxon>Marasmiineae</taxon>
        <taxon>Mycenaceae</taxon>
        <taxon>Mycena</taxon>
    </lineage>
</organism>
<feature type="compositionally biased region" description="Low complexity" evidence="1">
    <location>
        <begin position="92"/>
        <end position="101"/>
    </location>
</feature>
<feature type="compositionally biased region" description="Basic and acidic residues" evidence="1">
    <location>
        <begin position="125"/>
        <end position="135"/>
    </location>
</feature>
<protein>
    <submittedName>
        <fullName evidence="2">Uncharacterized protein</fullName>
    </submittedName>
</protein>
<dbReference type="EMBL" id="DF838068">
    <property type="protein sequence ID" value="GAT42552.1"/>
    <property type="molecule type" value="Genomic_DNA"/>
</dbReference>
<proteinExistence type="predicted"/>
<gene>
    <name evidence="2" type="ORF">MCHLO_00264</name>
</gene>
<sequence>MISNSRGPSPYPPGDLPALLCVPHFISDPLFSTTSIVSASDWSSASFMRRRSIATQADPRRACVQAYAYAGSVCGALRFQFKHGRVVSVSTSVQASSKKTAGPGASRKSAQAAGERGRCAGQGREGADGARKGWTRDGGTAA</sequence>
<dbReference type="Proteomes" id="UP000815677">
    <property type="component" value="Unassembled WGS sequence"/>
</dbReference>
<name>A0ABQ0KV77_MYCCL</name>